<name>A0A117I743_9MYCO</name>
<protein>
    <submittedName>
        <fullName evidence="2">Uncharacterized protein</fullName>
    </submittedName>
</protein>
<feature type="transmembrane region" description="Helical" evidence="1">
    <location>
        <begin position="23"/>
        <end position="42"/>
    </location>
</feature>
<sequence length="88" mass="9243">MDRQNGTDHPEPEVKRETEMKKFGIAVITAGALGTGLLGLAAQAQAAVPTAVSSTVISTGVDHLGWLDQIQPKVNVPSVDNTVRHSGR</sequence>
<dbReference type="Proteomes" id="UP000069620">
    <property type="component" value="Unassembled WGS sequence"/>
</dbReference>
<keyword evidence="1" id="KW-0472">Membrane</keyword>
<keyword evidence="3" id="KW-1185">Reference proteome</keyword>
<reference evidence="3" key="1">
    <citation type="journal article" date="2016" name="Genome Announc.">
        <title>Draft Genome Sequences of Five Rapidly Growing Mycobacterium Species, M. thermoresistibile, M. fortuitum subsp. acetamidolyticum, M. canariasense, M. brisbanense, and M. novocastrense.</title>
        <authorList>
            <person name="Katahira K."/>
            <person name="Ogura Y."/>
            <person name="Gotoh Y."/>
            <person name="Hayashi T."/>
        </authorList>
    </citation>
    <scope>NUCLEOTIDE SEQUENCE [LARGE SCALE GENOMIC DNA]</scope>
    <source>
        <strain evidence="3">JCM15654</strain>
    </source>
</reference>
<proteinExistence type="predicted"/>
<reference evidence="3" key="2">
    <citation type="submission" date="2016-02" db="EMBL/GenBank/DDBJ databases">
        <title>Draft genome sequence of five rapidly growing Mycobacterium species.</title>
        <authorList>
            <person name="Katahira K."/>
            <person name="Gotou Y."/>
            <person name="Iida K."/>
            <person name="Ogura Y."/>
            <person name="Hayashi T."/>
        </authorList>
    </citation>
    <scope>NUCLEOTIDE SEQUENCE [LARGE SCALE GENOMIC DNA]</scope>
    <source>
        <strain evidence="3">JCM15654</strain>
    </source>
</reference>
<evidence type="ECO:0000313" key="2">
    <source>
        <dbReference type="EMBL" id="GAS90950.1"/>
    </source>
</evidence>
<evidence type="ECO:0000313" key="3">
    <source>
        <dbReference type="Proteomes" id="UP000069620"/>
    </source>
</evidence>
<organism evidence="2 3">
    <name type="scientific">Mycolicibacterium brisbanense</name>
    <dbReference type="NCBI Taxonomy" id="146020"/>
    <lineage>
        <taxon>Bacteria</taxon>
        <taxon>Bacillati</taxon>
        <taxon>Actinomycetota</taxon>
        <taxon>Actinomycetes</taxon>
        <taxon>Mycobacteriales</taxon>
        <taxon>Mycobacteriaceae</taxon>
        <taxon>Mycolicibacterium</taxon>
    </lineage>
</organism>
<evidence type="ECO:0000256" key="1">
    <source>
        <dbReference type="SAM" id="Phobius"/>
    </source>
</evidence>
<comment type="caution">
    <text evidence="2">The sequence shown here is derived from an EMBL/GenBank/DDBJ whole genome shotgun (WGS) entry which is preliminary data.</text>
</comment>
<gene>
    <name evidence="2" type="ORF">RMCB_5046</name>
</gene>
<accession>A0A117I743</accession>
<dbReference type="AlphaFoldDB" id="A0A117I743"/>
<keyword evidence="1" id="KW-1133">Transmembrane helix</keyword>
<dbReference type="STRING" id="146020.RMCB_5046"/>
<keyword evidence="1" id="KW-0812">Transmembrane</keyword>
<dbReference type="EMBL" id="BCSX01000044">
    <property type="protein sequence ID" value="GAS90950.1"/>
    <property type="molecule type" value="Genomic_DNA"/>
</dbReference>